<feature type="compositionally biased region" description="Low complexity" evidence="1">
    <location>
        <begin position="45"/>
        <end position="60"/>
    </location>
</feature>
<gene>
    <name evidence="2" type="ORF">EVAR_33026_1</name>
</gene>
<evidence type="ECO:0000313" key="3">
    <source>
        <dbReference type="Proteomes" id="UP000299102"/>
    </source>
</evidence>
<feature type="region of interest" description="Disordered" evidence="1">
    <location>
        <begin position="45"/>
        <end position="64"/>
    </location>
</feature>
<comment type="caution">
    <text evidence="2">The sequence shown here is derived from an EMBL/GenBank/DDBJ whole genome shotgun (WGS) entry which is preliminary data.</text>
</comment>
<dbReference type="Proteomes" id="UP000299102">
    <property type="component" value="Unassembled WGS sequence"/>
</dbReference>
<accession>A0A4C1VQ89</accession>
<reference evidence="2 3" key="1">
    <citation type="journal article" date="2019" name="Commun. Biol.">
        <title>The bagworm genome reveals a unique fibroin gene that provides high tensile strength.</title>
        <authorList>
            <person name="Kono N."/>
            <person name="Nakamura H."/>
            <person name="Ohtoshi R."/>
            <person name="Tomita M."/>
            <person name="Numata K."/>
            <person name="Arakawa K."/>
        </authorList>
    </citation>
    <scope>NUCLEOTIDE SEQUENCE [LARGE SCALE GENOMIC DNA]</scope>
</reference>
<dbReference type="EMBL" id="BGZK01000396">
    <property type="protein sequence ID" value="GBP41298.1"/>
    <property type="molecule type" value="Genomic_DNA"/>
</dbReference>
<dbReference type="AlphaFoldDB" id="A0A4C1VQ89"/>
<dbReference type="OrthoDB" id="445896at2759"/>
<evidence type="ECO:0000256" key="1">
    <source>
        <dbReference type="SAM" id="MobiDB-lite"/>
    </source>
</evidence>
<dbReference type="STRING" id="151549.A0A4C1VQ89"/>
<evidence type="ECO:0000313" key="2">
    <source>
        <dbReference type="EMBL" id="GBP41298.1"/>
    </source>
</evidence>
<name>A0A4C1VQ89_EUMVA</name>
<keyword evidence="3" id="KW-1185">Reference proteome</keyword>
<organism evidence="2 3">
    <name type="scientific">Eumeta variegata</name>
    <name type="common">Bagworm moth</name>
    <name type="synonym">Eumeta japonica</name>
    <dbReference type="NCBI Taxonomy" id="151549"/>
    <lineage>
        <taxon>Eukaryota</taxon>
        <taxon>Metazoa</taxon>
        <taxon>Ecdysozoa</taxon>
        <taxon>Arthropoda</taxon>
        <taxon>Hexapoda</taxon>
        <taxon>Insecta</taxon>
        <taxon>Pterygota</taxon>
        <taxon>Neoptera</taxon>
        <taxon>Endopterygota</taxon>
        <taxon>Lepidoptera</taxon>
        <taxon>Glossata</taxon>
        <taxon>Ditrysia</taxon>
        <taxon>Tineoidea</taxon>
        <taxon>Psychidae</taxon>
        <taxon>Oiketicinae</taxon>
        <taxon>Eumeta</taxon>
    </lineage>
</organism>
<sequence>MFRDYSIRSSRGGISDRRAHACRDAVSHIFAMVPLVRLPNHARDNTLTSATSTTNASTTDDASRSIYPTIETPVDREIAPPLRRLGVGARAPRGRGVRTADNALWRRAMEGGAECGERDGCVLVRVHVPELNVQKSLQFPRDQLVWDVKQQCLAVLPKKTDLHTGFCPGGPHTIIS</sequence>
<protein>
    <submittedName>
        <fullName evidence="2">Uncharacterized protein</fullName>
    </submittedName>
</protein>
<proteinExistence type="predicted"/>